<dbReference type="Proteomes" id="UP000008311">
    <property type="component" value="Unassembled WGS sequence"/>
</dbReference>
<comment type="cofactor">
    <cofactor evidence="1">
        <name>L-ascorbate</name>
        <dbReference type="ChEBI" id="CHEBI:38290"/>
    </cofactor>
</comment>
<dbReference type="Pfam" id="PF03171">
    <property type="entry name" value="2OG-FeII_Oxy"/>
    <property type="match status" value="1"/>
</dbReference>
<dbReference type="KEGG" id="rcu:8282978"/>
<gene>
    <name evidence="12" type="ORF">RCOM_0822420</name>
</gene>
<dbReference type="FunCoup" id="B9SIL1">
    <property type="interactions" value="118"/>
</dbReference>
<keyword evidence="4 10" id="KW-0479">Metal-binding</keyword>
<feature type="domain" description="Fe2OG dioxygenase" evidence="11">
    <location>
        <begin position="202"/>
        <end position="314"/>
    </location>
</feature>
<dbReference type="OMA" id="EERLCMT"/>
<dbReference type="Gene3D" id="2.60.120.330">
    <property type="entry name" value="B-lactam Antibiotic, Isopenicillin N Synthase, Chain"/>
    <property type="match status" value="1"/>
</dbReference>
<dbReference type="InterPro" id="IPR044861">
    <property type="entry name" value="IPNS-like_FE2OG_OXY"/>
</dbReference>
<dbReference type="PANTHER" id="PTHR10209">
    <property type="entry name" value="OXIDOREDUCTASE, 2OG-FE II OXYGENASE FAMILY PROTEIN"/>
    <property type="match status" value="1"/>
</dbReference>
<name>B9SIL1_RICCO</name>
<evidence type="ECO:0000256" key="3">
    <source>
        <dbReference type="ARBA" id="ARBA00008056"/>
    </source>
</evidence>
<dbReference type="GO" id="GO:0009805">
    <property type="term" value="P:coumarin biosynthetic process"/>
    <property type="evidence" value="ECO:0007669"/>
    <property type="project" value="UniProtKB-ARBA"/>
</dbReference>
<organism evidence="12 13">
    <name type="scientific">Ricinus communis</name>
    <name type="common">Castor bean</name>
    <dbReference type="NCBI Taxonomy" id="3988"/>
    <lineage>
        <taxon>Eukaryota</taxon>
        <taxon>Viridiplantae</taxon>
        <taxon>Streptophyta</taxon>
        <taxon>Embryophyta</taxon>
        <taxon>Tracheophyta</taxon>
        <taxon>Spermatophyta</taxon>
        <taxon>Magnoliopsida</taxon>
        <taxon>eudicotyledons</taxon>
        <taxon>Gunneridae</taxon>
        <taxon>Pentapetalae</taxon>
        <taxon>rosids</taxon>
        <taxon>fabids</taxon>
        <taxon>Malpighiales</taxon>
        <taxon>Euphorbiaceae</taxon>
        <taxon>Acalyphoideae</taxon>
        <taxon>Acalypheae</taxon>
        <taxon>Ricinus</taxon>
    </lineage>
</organism>
<dbReference type="InterPro" id="IPR027443">
    <property type="entry name" value="IPNS-like_sf"/>
</dbReference>
<dbReference type="eggNOG" id="KOG0143">
    <property type="taxonomic scope" value="Eukaryota"/>
</dbReference>
<dbReference type="Pfam" id="PF14226">
    <property type="entry name" value="DIOX_N"/>
    <property type="match status" value="1"/>
</dbReference>
<protein>
    <submittedName>
        <fullName evidence="12">Leucoanthocyanidin dioxygenase, putative</fullName>
        <ecNumber evidence="12">1.14.11.19</ecNumber>
    </submittedName>
</protein>
<dbReference type="InterPro" id="IPR005123">
    <property type="entry name" value="Oxoglu/Fe-dep_dioxygenase_dom"/>
</dbReference>
<dbReference type="InterPro" id="IPR026992">
    <property type="entry name" value="DIOX_N"/>
</dbReference>
<keyword evidence="6 10" id="KW-0560">Oxidoreductase</keyword>
<accession>B9SIL1</accession>
<keyword evidence="5 12" id="KW-0223">Dioxygenase</keyword>
<evidence type="ECO:0000259" key="11">
    <source>
        <dbReference type="PROSITE" id="PS51471"/>
    </source>
</evidence>
<evidence type="ECO:0000256" key="9">
    <source>
        <dbReference type="ARBA" id="ARBA00049557"/>
    </source>
</evidence>
<comment type="catalytic activity">
    <reaction evidence="8">
        <text>(E)-feruloyl-CoA + 2-oxoglutarate + O2 = (E)-6-hydroxyferuloyl-CoA + succinate + CO2</text>
        <dbReference type="Rhea" id="RHEA:57856"/>
        <dbReference type="ChEBI" id="CHEBI:15379"/>
        <dbReference type="ChEBI" id="CHEBI:16526"/>
        <dbReference type="ChEBI" id="CHEBI:16810"/>
        <dbReference type="ChEBI" id="CHEBI:30031"/>
        <dbReference type="ChEBI" id="CHEBI:87305"/>
        <dbReference type="ChEBI" id="CHEBI:142390"/>
        <dbReference type="EC" id="1.14.11.61"/>
    </reaction>
</comment>
<dbReference type="GO" id="GO:0102312">
    <property type="term" value="F:4-coumaroyl 2'-hydroxylase activity"/>
    <property type="evidence" value="ECO:0007669"/>
    <property type="project" value="UniProtKB-EC"/>
</dbReference>
<dbReference type="GO" id="GO:0046872">
    <property type="term" value="F:metal ion binding"/>
    <property type="evidence" value="ECO:0007669"/>
    <property type="project" value="UniProtKB-KW"/>
</dbReference>
<dbReference type="AlphaFoldDB" id="B9SIL1"/>
<evidence type="ECO:0000256" key="10">
    <source>
        <dbReference type="RuleBase" id="RU003682"/>
    </source>
</evidence>
<evidence type="ECO:0000256" key="2">
    <source>
        <dbReference type="ARBA" id="ARBA00004918"/>
    </source>
</evidence>
<dbReference type="FunFam" id="2.60.120.330:FF:000023">
    <property type="entry name" value="Feruloyl CoA ortho-hydroxylase 1"/>
    <property type="match status" value="1"/>
</dbReference>
<comment type="similarity">
    <text evidence="3 10">Belongs to the iron/ascorbate-dependent oxidoreductase family.</text>
</comment>
<dbReference type="EMBL" id="EQ973975">
    <property type="protein sequence ID" value="EEF36524.1"/>
    <property type="molecule type" value="Genomic_DNA"/>
</dbReference>
<comment type="catalytic activity">
    <reaction evidence="9">
        <text>(E)-4-coumaroyl-CoA + 2-oxoglutarate + O2 = (E)-2,4-dihydroxycinnamoyl-CoA + succinate + CO2</text>
        <dbReference type="Rhea" id="RHEA:57868"/>
        <dbReference type="ChEBI" id="CHEBI:15379"/>
        <dbReference type="ChEBI" id="CHEBI:16526"/>
        <dbReference type="ChEBI" id="CHEBI:16810"/>
        <dbReference type="ChEBI" id="CHEBI:30031"/>
        <dbReference type="ChEBI" id="CHEBI:85008"/>
        <dbReference type="ChEBI" id="CHEBI:142398"/>
        <dbReference type="EC" id="1.14.11.62"/>
    </reaction>
</comment>
<comment type="pathway">
    <text evidence="2">Phenylpropanoid metabolism.</text>
</comment>
<evidence type="ECO:0000256" key="8">
    <source>
        <dbReference type="ARBA" id="ARBA00048503"/>
    </source>
</evidence>
<sequence>MAPTMAVSSATNSSFDLNDFVINKGNGVKGLSDLGLKSLPRQYIQPQEALINIIPQDSIPVIDMSNFDSDPEIAESICDAAEKFGFFQLVNHDVPVEVLDGVKDATHRFFGLPAEEKRKFSKEHSSTNNVRFGTSFSPDAEKALEWKDYLSLFYVSEDEASALWPSACKDECLEYMKRSEVLCRKLMTALMERLNVKEIDETKESLLMGSKRINLNYYPKCPNPQLTIGVGRHSDVSSLTFLLQDAIGGLYVRVNEGKGEEDGWVHVPPVEGSLVINVGDALQILSNGRYKSVEHCVIASGSKNRISIPIFVNPKPSDVIGPLPEILATGEKPKYKNFLYSDYVKHFFRKAHDGKKTVAFAEI</sequence>
<evidence type="ECO:0000313" key="12">
    <source>
        <dbReference type="EMBL" id="EEF36524.1"/>
    </source>
</evidence>
<dbReference type="InParanoid" id="B9SIL1"/>
<evidence type="ECO:0000256" key="1">
    <source>
        <dbReference type="ARBA" id="ARBA00001961"/>
    </source>
</evidence>
<evidence type="ECO:0000256" key="6">
    <source>
        <dbReference type="ARBA" id="ARBA00023002"/>
    </source>
</evidence>
<evidence type="ECO:0000313" key="13">
    <source>
        <dbReference type="Proteomes" id="UP000008311"/>
    </source>
</evidence>
<evidence type="ECO:0000256" key="5">
    <source>
        <dbReference type="ARBA" id="ARBA00022964"/>
    </source>
</evidence>
<keyword evidence="7 10" id="KW-0408">Iron</keyword>
<keyword evidence="13" id="KW-1185">Reference proteome</keyword>
<reference evidence="13" key="1">
    <citation type="journal article" date="2010" name="Nat. Biotechnol.">
        <title>Draft genome sequence of the oilseed species Ricinus communis.</title>
        <authorList>
            <person name="Chan A.P."/>
            <person name="Crabtree J."/>
            <person name="Zhao Q."/>
            <person name="Lorenzi H."/>
            <person name="Orvis J."/>
            <person name="Puiu D."/>
            <person name="Melake-Berhan A."/>
            <person name="Jones K.M."/>
            <person name="Redman J."/>
            <person name="Chen G."/>
            <person name="Cahoon E.B."/>
            <person name="Gedil M."/>
            <person name="Stanke M."/>
            <person name="Haas B.J."/>
            <person name="Wortman J.R."/>
            <person name="Fraser-Liggett C.M."/>
            <person name="Ravel J."/>
            <person name="Rabinowicz P.D."/>
        </authorList>
    </citation>
    <scope>NUCLEOTIDE SEQUENCE [LARGE SCALE GENOMIC DNA]</scope>
    <source>
        <strain evidence="13">cv. Hale</strain>
    </source>
</reference>
<evidence type="ECO:0000256" key="4">
    <source>
        <dbReference type="ARBA" id="ARBA00022723"/>
    </source>
</evidence>
<dbReference type="SUPFAM" id="SSF51197">
    <property type="entry name" value="Clavaminate synthase-like"/>
    <property type="match status" value="1"/>
</dbReference>
<evidence type="ECO:0000256" key="7">
    <source>
        <dbReference type="ARBA" id="ARBA00023004"/>
    </source>
</evidence>
<dbReference type="PROSITE" id="PS51471">
    <property type="entry name" value="FE2OG_OXY"/>
    <property type="match status" value="1"/>
</dbReference>
<dbReference type="PANTHER" id="PTHR10209:SF243">
    <property type="entry name" value="FERULOYL COA ORTHO-HYDROXYLASE 1-RELATED"/>
    <property type="match status" value="1"/>
</dbReference>
<proteinExistence type="inferred from homology"/>
<dbReference type="EC" id="1.14.11.19" evidence="12"/>
<dbReference type="STRING" id="3988.B9SIL1"/>
<dbReference type="OrthoDB" id="288590at2759"/>